<dbReference type="EMBL" id="LR798189">
    <property type="protein sequence ID" value="CAB5079007.1"/>
    <property type="molecule type" value="Genomic_DNA"/>
</dbReference>
<accession>A0A6J7VSN7</accession>
<evidence type="ECO:0000313" key="1">
    <source>
        <dbReference type="EMBL" id="CAB4120950.1"/>
    </source>
</evidence>
<organism evidence="3">
    <name type="scientific">uncultured Caudovirales phage</name>
    <dbReference type="NCBI Taxonomy" id="2100421"/>
    <lineage>
        <taxon>Viruses</taxon>
        <taxon>Duplodnaviria</taxon>
        <taxon>Heunggongvirae</taxon>
        <taxon>Uroviricota</taxon>
        <taxon>Caudoviricetes</taxon>
        <taxon>Peduoviridae</taxon>
        <taxon>Maltschvirus</taxon>
        <taxon>Maltschvirus maltsch</taxon>
    </lineage>
</organism>
<reference evidence="3" key="1">
    <citation type="submission" date="2020-05" db="EMBL/GenBank/DDBJ databases">
        <authorList>
            <person name="Chiriac C."/>
            <person name="Salcher M."/>
            <person name="Ghai R."/>
            <person name="Kavagutti S V."/>
        </authorList>
    </citation>
    <scope>NUCLEOTIDE SEQUENCE</scope>
</reference>
<sequence length="120" mass="12931">MSKITAHIKEATGQNCLSRYATRGEAKKARRLVRAMLAAGLAISVNDGEEWTVRRSRSEAEILEALCSTGEDGIRGYDAEGASVGTFWLIWGNAPDGSELISDYTDNAALEAIINQVEAV</sequence>
<name>A0A6J7VSN7_9CAUD</name>
<dbReference type="EMBL" id="LR796136">
    <property type="protein sequence ID" value="CAB4120950.1"/>
    <property type="molecule type" value="Genomic_DNA"/>
</dbReference>
<proteinExistence type="predicted"/>
<gene>
    <name evidence="3" type="ORF">UFOVP145_48</name>
    <name evidence="1" type="ORF">UFOVP4_26</name>
    <name evidence="2" type="ORF">UFOVP64_34</name>
</gene>
<evidence type="ECO:0000313" key="2">
    <source>
        <dbReference type="EMBL" id="CAB4241294.1"/>
    </source>
</evidence>
<evidence type="ECO:0000313" key="3">
    <source>
        <dbReference type="EMBL" id="CAB5079007.1"/>
    </source>
</evidence>
<dbReference type="EMBL" id="LR797822">
    <property type="protein sequence ID" value="CAB4241294.1"/>
    <property type="molecule type" value="Genomic_DNA"/>
</dbReference>
<protein>
    <submittedName>
        <fullName evidence="3">Uncharacterized protein</fullName>
    </submittedName>
</protein>